<protein>
    <recommendedName>
        <fullName evidence="2">Cellulase-like protein</fullName>
    </recommendedName>
</protein>
<dbReference type="InterPro" id="IPR019225">
    <property type="entry name" value="DUF2155"/>
</dbReference>
<reference evidence="1" key="1">
    <citation type="submission" date="2018-05" db="EMBL/GenBank/DDBJ databases">
        <authorList>
            <person name="Lanie J.A."/>
            <person name="Ng W.-L."/>
            <person name="Kazmierczak K.M."/>
            <person name="Andrzejewski T.M."/>
            <person name="Davidsen T.M."/>
            <person name="Wayne K.J."/>
            <person name="Tettelin H."/>
            <person name="Glass J.I."/>
            <person name="Rusch D."/>
            <person name="Podicherti R."/>
            <person name="Tsui H.-C.T."/>
            <person name="Winkler M.E."/>
        </authorList>
    </citation>
    <scope>NUCLEOTIDE SEQUENCE</scope>
</reference>
<proteinExistence type="predicted"/>
<accession>A0A382SMF3</accession>
<evidence type="ECO:0000313" key="1">
    <source>
        <dbReference type="EMBL" id="SVD11140.1"/>
    </source>
</evidence>
<name>A0A382SMF3_9ZZZZ</name>
<dbReference type="AlphaFoldDB" id="A0A382SMF3"/>
<evidence type="ECO:0008006" key="2">
    <source>
        <dbReference type="Google" id="ProtNLM"/>
    </source>
</evidence>
<dbReference type="Pfam" id="PF09923">
    <property type="entry name" value="DUF2155"/>
    <property type="match status" value="1"/>
</dbReference>
<organism evidence="1">
    <name type="scientific">marine metagenome</name>
    <dbReference type="NCBI Taxonomy" id="408172"/>
    <lineage>
        <taxon>unclassified sequences</taxon>
        <taxon>metagenomes</taxon>
        <taxon>ecological metagenomes</taxon>
    </lineage>
</organism>
<sequence>MFSIIFSFFYSFGLYGDSIEGNSVKLQILDKITAQIKTIEINVNDTYEYSTLKIEIYACYKRPPEEIPEDFVLLRIFDTLEKKYSDKVFQGWMISSSPSATPFEHPIYDVWVKECKINKDS</sequence>
<dbReference type="EMBL" id="UINC01130216">
    <property type="protein sequence ID" value="SVD11140.1"/>
    <property type="molecule type" value="Genomic_DNA"/>
</dbReference>
<gene>
    <name evidence="1" type="ORF">METZ01_LOCUS363994</name>
</gene>